<dbReference type="Gene3D" id="3.30.420.610">
    <property type="entry name" value="LOTUS domain-like"/>
    <property type="match status" value="2"/>
</dbReference>
<dbReference type="Proteomes" id="UP000231094">
    <property type="component" value="Unassembled WGS sequence"/>
</dbReference>
<feature type="domain" description="HTH OST-type" evidence="2">
    <location>
        <begin position="174"/>
        <end position="247"/>
    </location>
</feature>
<dbReference type="InterPro" id="IPR025605">
    <property type="entry name" value="OST-HTH/LOTUS_dom"/>
</dbReference>
<dbReference type="RefSeq" id="WP_100117259.1">
    <property type="nucleotide sequence ID" value="NZ_JBNPAZ010000014.1"/>
</dbReference>
<dbReference type="InterPro" id="IPR041966">
    <property type="entry name" value="LOTUS-like"/>
</dbReference>
<dbReference type="AlphaFoldDB" id="A0A2N9Y6S1"/>
<proteinExistence type="predicted"/>
<dbReference type="Pfam" id="PF12872">
    <property type="entry name" value="OST-HTH"/>
    <property type="match status" value="2"/>
</dbReference>
<feature type="region of interest" description="Disordered" evidence="1">
    <location>
        <begin position="351"/>
        <end position="379"/>
    </location>
</feature>
<dbReference type="GO" id="GO:0004540">
    <property type="term" value="F:RNA nuclease activity"/>
    <property type="evidence" value="ECO:0007669"/>
    <property type="project" value="InterPro"/>
</dbReference>
<dbReference type="Gene3D" id="3.40.50.1010">
    <property type="entry name" value="5'-nuclease"/>
    <property type="match status" value="1"/>
</dbReference>
<evidence type="ECO:0000259" key="2">
    <source>
        <dbReference type="PROSITE" id="PS51644"/>
    </source>
</evidence>
<dbReference type="EMBL" id="MEIV01000011">
    <property type="protein sequence ID" value="PIT64708.1"/>
    <property type="molecule type" value="Genomic_DNA"/>
</dbReference>
<sequence>MTTENSAKLAVLIDADNASASIVESLLEEIAKYGIASVKRIYGDWSSGLSKWKDALLPHAITPVQQFAYTKGKNATDMAMVIDAMDLLYSNTFDGFCIVSSDSDFTRLASRIRENGLTVYGFGQKKTPESFRKACDKFIYTENLLSHTTVEIGEDKTQTPIFRNKRKTPAELKQDTALINLFRNAVKEHADDDGWTSLGVVGQYINKVNSDFDARNYGYTKLSYLISAIDIFETQMHGNHLWLRLKKRNNNLTPKTESKPYISNNEQTAFQQNNDAPLVITIPAAGTAMPAEKVSVTIEPEEKQAEPVLVQIETQVPEFTSYDKNRENQTKRGRGRPRKAVFEAAVTPVENNRGRGRPAKSGFNNRPAKSGRSSNEISGQHHWNRLVPMVQKAIERTCDIEGWATVSSVARELVTSDGGFNAKDYGFDNANNAISAISSEWVDSRKAGRGLRVRVVKPYDVEVDGNTIPAHELAAKSKTPVIDEDDDNFGNNF</sequence>
<evidence type="ECO:0000313" key="3">
    <source>
        <dbReference type="EMBL" id="PIT64708.1"/>
    </source>
</evidence>
<dbReference type="PANTHER" id="PTHR35811:SF1">
    <property type="entry name" value="HTH OST-TYPE DOMAIN-CONTAINING PROTEIN"/>
    <property type="match status" value="1"/>
</dbReference>
<dbReference type="Pfam" id="PF01936">
    <property type="entry name" value="NYN"/>
    <property type="match status" value="1"/>
</dbReference>
<dbReference type="CDD" id="cd11297">
    <property type="entry name" value="PIN_LabA-like_N_1"/>
    <property type="match status" value="1"/>
</dbReference>
<dbReference type="InterPro" id="IPR021139">
    <property type="entry name" value="NYN"/>
</dbReference>
<evidence type="ECO:0000256" key="1">
    <source>
        <dbReference type="SAM" id="MobiDB-lite"/>
    </source>
</evidence>
<comment type="caution">
    <text evidence="3">The sequence shown here is derived from an EMBL/GenBank/DDBJ whole genome shotgun (WGS) entry which is preliminary data.</text>
</comment>
<reference evidence="3 4" key="1">
    <citation type="journal article" date="2017" name="MBio">
        <title>Type VI secretion-mediated competition in the bee gut microbiome.</title>
        <authorList>
            <person name="Steele M.I."/>
            <person name="Kwong W.K."/>
            <person name="Powell J.E."/>
            <person name="Whiteley M."/>
            <person name="Moran N.A."/>
        </authorList>
    </citation>
    <scope>NUCLEOTIDE SEQUENCE [LARGE SCALE GENOMIC DNA]</scope>
    <source>
        <strain evidence="3 4">PEB0171</strain>
    </source>
</reference>
<dbReference type="GO" id="GO:0003677">
    <property type="term" value="F:DNA binding"/>
    <property type="evidence" value="ECO:0007669"/>
    <property type="project" value="InterPro"/>
</dbReference>
<accession>A0A2N9Y6S1</accession>
<dbReference type="PROSITE" id="PS51644">
    <property type="entry name" value="HTH_OST"/>
    <property type="match status" value="1"/>
</dbReference>
<dbReference type="PANTHER" id="PTHR35811">
    <property type="entry name" value="SLR1870 PROTEIN"/>
    <property type="match status" value="1"/>
</dbReference>
<name>A0A2N9Y6S1_9NEIS</name>
<dbReference type="InterPro" id="IPR017956">
    <property type="entry name" value="AT_hook_DNA-bd_motif"/>
</dbReference>
<evidence type="ECO:0000313" key="4">
    <source>
        <dbReference type="Proteomes" id="UP000231094"/>
    </source>
</evidence>
<gene>
    <name evidence="3" type="ORF">BHC47_02200</name>
</gene>
<dbReference type="CDD" id="cd10146">
    <property type="entry name" value="LabA_like_C"/>
    <property type="match status" value="1"/>
</dbReference>
<dbReference type="SMART" id="SM00384">
    <property type="entry name" value="AT_hook"/>
    <property type="match status" value="2"/>
</dbReference>
<organism evidence="3 4">
    <name type="scientific">Snodgrassella alvi</name>
    <dbReference type="NCBI Taxonomy" id="1196083"/>
    <lineage>
        <taxon>Bacteria</taxon>
        <taxon>Pseudomonadati</taxon>
        <taxon>Pseudomonadota</taxon>
        <taxon>Betaproteobacteria</taxon>
        <taxon>Neisseriales</taxon>
        <taxon>Neisseriaceae</taxon>
        <taxon>Snodgrassella</taxon>
    </lineage>
</organism>
<protein>
    <recommendedName>
        <fullName evidence="2">HTH OST-type domain-containing protein</fullName>
    </recommendedName>
</protein>